<comment type="caution">
    <text evidence="1">The sequence shown here is derived from an EMBL/GenBank/DDBJ whole genome shotgun (WGS) entry which is preliminary data.</text>
</comment>
<dbReference type="AlphaFoldDB" id="A0AAN7KNI4"/>
<organism evidence="1 2">
    <name type="scientific">Trapa incisa</name>
    <dbReference type="NCBI Taxonomy" id="236973"/>
    <lineage>
        <taxon>Eukaryota</taxon>
        <taxon>Viridiplantae</taxon>
        <taxon>Streptophyta</taxon>
        <taxon>Embryophyta</taxon>
        <taxon>Tracheophyta</taxon>
        <taxon>Spermatophyta</taxon>
        <taxon>Magnoliopsida</taxon>
        <taxon>eudicotyledons</taxon>
        <taxon>Gunneridae</taxon>
        <taxon>Pentapetalae</taxon>
        <taxon>rosids</taxon>
        <taxon>malvids</taxon>
        <taxon>Myrtales</taxon>
        <taxon>Lythraceae</taxon>
        <taxon>Trapa</taxon>
    </lineage>
</organism>
<keyword evidence="2" id="KW-1185">Reference proteome</keyword>
<dbReference type="EMBL" id="JAXIOK010000005">
    <property type="protein sequence ID" value="KAK4770082.1"/>
    <property type="molecule type" value="Genomic_DNA"/>
</dbReference>
<evidence type="ECO:0000313" key="2">
    <source>
        <dbReference type="Proteomes" id="UP001345219"/>
    </source>
</evidence>
<evidence type="ECO:0000313" key="1">
    <source>
        <dbReference type="EMBL" id="KAK4770082.1"/>
    </source>
</evidence>
<gene>
    <name evidence="1" type="ORF">SAY87_030614</name>
</gene>
<name>A0AAN7KNI4_9MYRT</name>
<protein>
    <submittedName>
        <fullName evidence="1">Uncharacterized protein</fullName>
    </submittedName>
</protein>
<proteinExistence type="predicted"/>
<reference evidence="1 2" key="1">
    <citation type="journal article" date="2023" name="Hortic Res">
        <title>Pangenome of water caltrop reveals structural variations and asymmetric subgenome divergence after allopolyploidization.</title>
        <authorList>
            <person name="Zhang X."/>
            <person name="Chen Y."/>
            <person name="Wang L."/>
            <person name="Yuan Y."/>
            <person name="Fang M."/>
            <person name="Shi L."/>
            <person name="Lu R."/>
            <person name="Comes H.P."/>
            <person name="Ma Y."/>
            <person name="Chen Y."/>
            <person name="Huang G."/>
            <person name="Zhou Y."/>
            <person name="Zheng Z."/>
            <person name="Qiu Y."/>
        </authorList>
    </citation>
    <scope>NUCLEOTIDE SEQUENCE [LARGE SCALE GENOMIC DNA]</scope>
    <source>
        <tissue evidence="1">Roots</tissue>
    </source>
</reference>
<accession>A0AAN7KNI4</accession>
<dbReference type="Proteomes" id="UP001345219">
    <property type="component" value="Chromosome 24"/>
</dbReference>
<sequence>MDKTKSCTIAFPRARSEMMGYRRSGSVGGGRSMVEEDWTSRQEFWMTPPGGAVQSDERSGDGEAGKVTFEYVGWEKSPPFDGRLMRLGWAVKRVRSHCPFQHIYHFMCSSAIKINMN</sequence>